<dbReference type="Pfam" id="PF13704">
    <property type="entry name" value="Glyco_tranf_2_4"/>
    <property type="match status" value="1"/>
</dbReference>
<organism evidence="1 2">
    <name type="scientific">Leptolyngbya cf. ectocarpi LEGE 11479</name>
    <dbReference type="NCBI Taxonomy" id="1828722"/>
    <lineage>
        <taxon>Bacteria</taxon>
        <taxon>Bacillati</taxon>
        <taxon>Cyanobacteriota</taxon>
        <taxon>Cyanophyceae</taxon>
        <taxon>Leptolyngbyales</taxon>
        <taxon>Leptolyngbyaceae</taxon>
        <taxon>Leptolyngbya group</taxon>
        <taxon>Leptolyngbya</taxon>
    </lineage>
</organism>
<dbReference type="AlphaFoldDB" id="A0A928ZU33"/>
<dbReference type="Gene3D" id="3.90.550.10">
    <property type="entry name" value="Spore Coat Polysaccharide Biosynthesis Protein SpsA, Chain A"/>
    <property type="match status" value="1"/>
</dbReference>
<protein>
    <submittedName>
        <fullName evidence="1">Glycosyltransferase family 2 protein</fullName>
    </submittedName>
</protein>
<comment type="caution">
    <text evidence="1">The sequence shown here is derived from an EMBL/GenBank/DDBJ whole genome shotgun (WGS) entry which is preliminary data.</text>
</comment>
<dbReference type="InterPro" id="IPR029044">
    <property type="entry name" value="Nucleotide-diphossugar_trans"/>
</dbReference>
<dbReference type="RefSeq" id="WP_193993436.1">
    <property type="nucleotide sequence ID" value="NZ_JADEXP010000098.1"/>
</dbReference>
<reference evidence="1" key="1">
    <citation type="submission" date="2020-10" db="EMBL/GenBank/DDBJ databases">
        <authorList>
            <person name="Castelo-Branco R."/>
            <person name="Eusebio N."/>
            <person name="Adriana R."/>
            <person name="Vieira A."/>
            <person name="Brugerolle De Fraissinette N."/>
            <person name="Rezende De Castro R."/>
            <person name="Schneider M.P."/>
            <person name="Vasconcelos V."/>
            <person name="Leao P.N."/>
        </authorList>
    </citation>
    <scope>NUCLEOTIDE SEQUENCE</scope>
    <source>
        <strain evidence="1">LEGE 11479</strain>
    </source>
</reference>
<dbReference type="EMBL" id="JADEXP010000098">
    <property type="protein sequence ID" value="MBE9067472.1"/>
    <property type="molecule type" value="Genomic_DNA"/>
</dbReference>
<evidence type="ECO:0000313" key="1">
    <source>
        <dbReference type="EMBL" id="MBE9067472.1"/>
    </source>
</evidence>
<dbReference type="SUPFAM" id="SSF53448">
    <property type="entry name" value="Nucleotide-diphospho-sugar transferases"/>
    <property type="match status" value="1"/>
</dbReference>
<accession>A0A928ZU33</accession>
<proteinExistence type="predicted"/>
<dbReference type="CDD" id="cd00761">
    <property type="entry name" value="Glyco_tranf_GTA_type"/>
    <property type="match status" value="1"/>
</dbReference>
<sequence length="297" mass="33936">CEDYIKTFIQYYLDQGFAHVVLMDNGSTDSTVDLASQYERVTVLQCLLPFGQYKRHMCNYMAYRFSAHHWCLLADCDEFFDYPGSEHIDLSQLMQYLNHTHATAVLVQMLDMYPQTAIAPNNQSDANFREAHHWFEVDTLVPKPIPPGLDNSLPNSDLHLNYGGVRQRIFNASPLLSKFSLIKPDRYLHLVGLHLVSWAQIADLSCVVYHYKFLAGFSQRVTQAIDQGQYYQGSAEYKQYQAKLSETEGLRLWHQTSIALENPQQLVELGVLTISDRYLSYCTETDASASLSSLTPP</sequence>
<gene>
    <name evidence="1" type="ORF">IQ260_12470</name>
</gene>
<keyword evidence="2" id="KW-1185">Reference proteome</keyword>
<evidence type="ECO:0000313" key="2">
    <source>
        <dbReference type="Proteomes" id="UP000615026"/>
    </source>
</evidence>
<name>A0A928ZU33_LEPEC</name>
<dbReference type="Proteomes" id="UP000615026">
    <property type="component" value="Unassembled WGS sequence"/>
</dbReference>
<feature type="non-terminal residue" evidence="1">
    <location>
        <position position="1"/>
    </location>
</feature>